<evidence type="ECO:0000313" key="3">
    <source>
        <dbReference type="Proteomes" id="UP000298285"/>
    </source>
</evidence>
<dbReference type="EMBL" id="SPPK01000082">
    <property type="protein sequence ID" value="TFU85366.1"/>
    <property type="molecule type" value="Genomic_DNA"/>
</dbReference>
<name>A0A4Y9IHK6_9BACT</name>
<feature type="non-terminal residue" evidence="2">
    <location>
        <position position="1"/>
    </location>
</feature>
<feature type="non-terminal residue" evidence="2">
    <location>
        <position position="143"/>
    </location>
</feature>
<feature type="compositionally biased region" description="Basic and acidic residues" evidence="1">
    <location>
        <begin position="17"/>
        <end position="35"/>
    </location>
</feature>
<feature type="region of interest" description="Disordered" evidence="1">
    <location>
        <begin position="1"/>
        <end position="143"/>
    </location>
</feature>
<feature type="compositionally biased region" description="Acidic residues" evidence="1">
    <location>
        <begin position="1"/>
        <end position="16"/>
    </location>
</feature>
<organism evidence="2 3">
    <name type="scientific">Dysgonomonas mossii</name>
    <dbReference type="NCBI Taxonomy" id="163665"/>
    <lineage>
        <taxon>Bacteria</taxon>
        <taxon>Pseudomonadati</taxon>
        <taxon>Bacteroidota</taxon>
        <taxon>Bacteroidia</taxon>
        <taxon>Bacteroidales</taxon>
        <taxon>Dysgonomonadaceae</taxon>
        <taxon>Dysgonomonas</taxon>
    </lineage>
</organism>
<gene>
    <name evidence="2" type="ORF">E4T88_17535</name>
</gene>
<comment type="caution">
    <text evidence="2">The sequence shown here is derived from an EMBL/GenBank/DDBJ whole genome shotgun (WGS) entry which is preliminary data.</text>
</comment>
<dbReference type="AlphaFoldDB" id="A0A4Y9IHK6"/>
<feature type="compositionally biased region" description="Basic and acidic residues" evidence="1">
    <location>
        <begin position="63"/>
        <end position="75"/>
    </location>
</feature>
<sequence length="143" mass="16791">DMDVDAETETETEQNSDQEHDSQQEYNYYDERFYNENEASYPTNRRRRRRRSHDGEEAPSEPQPKKDKGVYENKRLTRPSSTEQYSSVFKKKSVHDKEDDAFNRRLSSLNQPKFHASEVPSAIFGMRKQKDVPNSGLKEPSTP</sequence>
<protein>
    <submittedName>
        <fullName evidence="2">DNA translocase FtsK</fullName>
    </submittedName>
</protein>
<dbReference type="RefSeq" id="WP_221411824.1">
    <property type="nucleotide sequence ID" value="NZ_JADGKW010000082.1"/>
</dbReference>
<evidence type="ECO:0000256" key="1">
    <source>
        <dbReference type="SAM" id="MobiDB-lite"/>
    </source>
</evidence>
<accession>A0A4Y9IHK6</accession>
<reference evidence="2 3" key="1">
    <citation type="submission" date="2019-03" db="EMBL/GenBank/DDBJ databases">
        <title>Diversity of the mouse oral microbiome.</title>
        <authorList>
            <person name="Joseph S."/>
            <person name="Aduse-Opoku J."/>
            <person name="Curtis M."/>
            <person name="Wade W."/>
            <person name="Hashim A."/>
        </authorList>
    </citation>
    <scope>NUCLEOTIDE SEQUENCE [LARGE SCALE GENOMIC DNA]</scope>
    <source>
        <strain evidence="2 3">P11</strain>
    </source>
</reference>
<feature type="compositionally biased region" description="Polar residues" evidence="1">
    <location>
        <begin position="78"/>
        <end position="87"/>
    </location>
</feature>
<evidence type="ECO:0000313" key="2">
    <source>
        <dbReference type="EMBL" id="TFU85366.1"/>
    </source>
</evidence>
<dbReference type="Proteomes" id="UP000298285">
    <property type="component" value="Unassembled WGS sequence"/>
</dbReference>
<proteinExistence type="predicted"/>